<evidence type="ECO:0000313" key="4">
    <source>
        <dbReference type="Proteomes" id="UP000199322"/>
    </source>
</evidence>
<dbReference type="STRING" id="28234.SAMN04488588_1415"/>
<dbReference type="EMBL" id="SRME01000005">
    <property type="protein sequence ID" value="TGG87314.1"/>
    <property type="molecule type" value="Genomic_DNA"/>
</dbReference>
<keyword evidence="1" id="KW-0472">Membrane</keyword>
<protein>
    <submittedName>
        <fullName evidence="2">Uncharacterized protein</fullName>
    </submittedName>
</protein>
<feature type="transmembrane region" description="Helical" evidence="1">
    <location>
        <begin position="61"/>
        <end position="83"/>
    </location>
</feature>
<feature type="transmembrane region" description="Helical" evidence="1">
    <location>
        <begin position="32"/>
        <end position="49"/>
    </location>
</feature>
<dbReference type="RefSeq" id="WP_091404105.1">
    <property type="nucleotide sequence ID" value="NZ_FMYV01000005.1"/>
</dbReference>
<reference evidence="2 4" key="1">
    <citation type="submission" date="2016-10" db="EMBL/GenBank/DDBJ databases">
        <authorList>
            <person name="de Groot N.N."/>
        </authorList>
    </citation>
    <scope>NUCLEOTIDE SEQUENCE [LARGE SCALE GENOMIC DNA]</scope>
    <source>
        <strain evidence="2 4">WG14</strain>
    </source>
</reference>
<dbReference type="EMBL" id="FMYV01000005">
    <property type="protein sequence ID" value="SDC60019.1"/>
    <property type="molecule type" value="Genomic_DNA"/>
</dbReference>
<keyword evidence="4" id="KW-1185">Reference proteome</keyword>
<gene>
    <name evidence="3" type="ORF">E4650_08395</name>
    <name evidence="2" type="ORF">SAMN04488588_1415</name>
</gene>
<accession>A0A1G6MWV7</accession>
<evidence type="ECO:0000313" key="2">
    <source>
        <dbReference type="EMBL" id="SDC60019.1"/>
    </source>
</evidence>
<sequence length="90" mass="10487">MIIAVLALNILVVSFLVIATVKISKIEDISPLYKYIPSIIGFVFTTYFFTKMSDPQSEYIFQYFVQTVLYFFSSFISIIIAFIKDFKKTR</sequence>
<dbReference type="AlphaFoldDB" id="A0A1G6MWV7"/>
<dbReference type="Proteomes" id="UP000199322">
    <property type="component" value="Unassembled WGS sequence"/>
</dbReference>
<organism evidence="2 4">
    <name type="scientific">Geotoga petraea</name>
    <dbReference type="NCBI Taxonomy" id="28234"/>
    <lineage>
        <taxon>Bacteria</taxon>
        <taxon>Thermotogati</taxon>
        <taxon>Thermotogota</taxon>
        <taxon>Thermotogae</taxon>
        <taxon>Petrotogales</taxon>
        <taxon>Petrotogaceae</taxon>
        <taxon>Geotoga</taxon>
    </lineage>
</organism>
<dbReference type="Proteomes" id="UP000297288">
    <property type="component" value="Unassembled WGS sequence"/>
</dbReference>
<evidence type="ECO:0000256" key="1">
    <source>
        <dbReference type="SAM" id="Phobius"/>
    </source>
</evidence>
<reference evidence="3 5" key="2">
    <citation type="submission" date="2019-04" db="EMBL/GenBank/DDBJ databases">
        <title>Draft genome sequence data and analysis of a Fermenting Bacterium, Geotoga petraea strain HO-Geo1, isolated from heavy-oil petroleum reservoir in Russia.</title>
        <authorList>
            <person name="Grouzdev D.S."/>
            <person name="Semenova E.M."/>
            <person name="Sokolova D.S."/>
            <person name="Tourova T.P."/>
            <person name="Poltaraus A.B."/>
            <person name="Nazina T.N."/>
        </authorList>
    </citation>
    <scope>NUCLEOTIDE SEQUENCE [LARGE SCALE GENOMIC DNA]</scope>
    <source>
        <strain evidence="3 5">HO-Geo1</strain>
    </source>
</reference>
<name>A0A1G6MWV7_9BACT</name>
<evidence type="ECO:0000313" key="5">
    <source>
        <dbReference type="Proteomes" id="UP000297288"/>
    </source>
</evidence>
<feature type="transmembrane region" description="Helical" evidence="1">
    <location>
        <begin position="6"/>
        <end position="23"/>
    </location>
</feature>
<proteinExistence type="predicted"/>
<evidence type="ECO:0000313" key="3">
    <source>
        <dbReference type="EMBL" id="TGG87314.1"/>
    </source>
</evidence>
<keyword evidence="1" id="KW-1133">Transmembrane helix</keyword>
<keyword evidence="1" id="KW-0812">Transmembrane</keyword>